<dbReference type="SUPFAM" id="SSF47757">
    <property type="entry name" value="Chemotaxis receptor methyltransferase CheR, N-terminal domain"/>
    <property type="match status" value="1"/>
</dbReference>
<keyword evidence="5" id="KW-0949">S-adenosyl-L-methionine</keyword>
<dbReference type="Gene3D" id="3.40.50.150">
    <property type="entry name" value="Vaccinia Virus protein VP39"/>
    <property type="match status" value="1"/>
</dbReference>
<gene>
    <name evidence="7" type="ORF">Dthio_PD1078</name>
</gene>
<dbReference type="InterPro" id="IPR026024">
    <property type="entry name" value="Chemotaxis_MeTrfase_CheR"/>
</dbReference>
<dbReference type="InterPro" id="IPR000780">
    <property type="entry name" value="CheR_MeTrfase"/>
</dbReference>
<evidence type="ECO:0000313" key="8">
    <source>
        <dbReference type="Proteomes" id="UP000005496"/>
    </source>
</evidence>
<dbReference type="GO" id="GO:0008983">
    <property type="term" value="F:protein-glutamate O-methyltransferase activity"/>
    <property type="evidence" value="ECO:0007669"/>
    <property type="project" value="UniProtKB-EC"/>
</dbReference>
<dbReference type="SUPFAM" id="SSF53335">
    <property type="entry name" value="S-adenosyl-L-methionine-dependent methyltransferases"/>
    <property type="match status" value="1"/>
</dbReference>
<organism evidence="7 8">
    <name type="scientific">Desulfonatronospira thiodismutans ASO3-1</name>
    <dbReference type="NCBI Taxonomy" id="555779"/>
    <lineage>
        <taxon>Bacteria</taxon>
        <taxon>Pseudomonadati</taxon>
        <taxon>Thermodesulfobacteriota</taxon>
        <taxon>Desulfovibrionia</taxon>
        <taxon>Desulfovibrionales</taxon>
        <taxon>Desulfonatronovibrionaceae</taxon>
        <taxon>Desulfonatronospira</taxon>
    </lineage>
</organism>
<dbReference type="PANTHER" id="PTHR24422:SF26">
    <property type="entry name" value="CHEMOTAXIS PROTEIN METHYLTRANSFERASE"/>
    <property type="match status" value="1"/>
</dbReference>
<dbReference type="InterPro" id="IPR029063">
    <property type="entry name" value="SAM-dependent_MTases_sf"/>
</dbReference>
<dbReference type="Pfam" id="PF03705">
    <property type="entry name" value="CheR_N"/>
    <property type="match status" value="1"/>
</dbReference>
<dbReference type="PANTHER" id="PTHR24422">
    <property type="entry name" value="CHEMOTAXIS PROTEIN METHYLTRANSFERASE"/>
    <property type="match status" value="1"/>
</dbReference>
<sequence>MNHNDNLKNGQWSLPRPMTVQEFKKLGHFIQTEFGIKMPPSKKTMLESRLSKRLRSLNMTNFEEYRDYLFSLKGLELEMPHLVDAVTTNKTDFFREEHHFDILYKELLPEWMERYPEGGRIMAWCAGCSNGKEPYTLAMVLNEFGIEHPVFDYNILATDISRQVLKEAERAVYPVKDAEAIPPVLRKKYLLRSRDRNRQLIRIVPELRKRVAFREMNLLQDISFREKMDIIFCRNVIIYFERPVQEALFRKLCKFLEPGGYLFIGHSETLNGMDLPLKQTRPTVYRKI</sequence>
<comment type="catalytic activity">
    <reaction evidence="1">
        <text>L-glutamyl-[protein] + S-adenosyl-L-methionine = [protein]-L-glutamate 5-O-methyl ester + S-adenosyl-L-homocysteine</text>
        <dbReference type="Rhea" id="RHEA:24452"/>
        <dbReference type="Rhea" id="RHEA-COMP:10208"/>
        <dbReference type="Rhea" id="RHEA-COMP:10311"/>
        <dbReference type="ChEBI" id="CHEBI:29973"/>
        <dbReference type="ChEBI" id="CHEBI:57856"/>
        <dbReference type="ChEBI" id="CHEBI:59789"/>
        <dbReference type="ChEBI" id="CHEBI:82795"/>
        <dbReference type="EC" id="2.1.1.80"/>
    </reaction>
</comment>
<reference evidence="7" key="1">
    <citation type="submission" date="2010-05" db="EMBL/GenBank/DDBJ databases">
        <title>The draft genome of Desulfonatronospira thiodismutans ASO3-1.</title>
        <authorList>
            <consortium name="US DOE Joint Genome Institute (JGI-PGF)"/>
            <person name="Lucas S."/>
            <person name="Copeland A."/>
            <person name="Lapidus A."/>
            <person name="Cheng J.-F."/>
            <person name="Bruce D."/>
            <person name="Goodwin L."/>
            <person name="Pitluck S."/>
            <person name="Chertkov O."/>
            <person name="Brettin T."/>
            <person name="Detter J.C."/>
            <person name="Han C."/>
            <person name="Land M.L."/>
            <person name="Hauser L."/>
            <person name="Kyrpides N."/>
            <person name="Mikhailova N."/>
            <person name="Muyzer G."/>
            <person name="Woyke T."/>
        </authorList>
    </citation>
    <scope>NUCLEOTIDE SEQUENCE [LARGE SCALE GENOMIC DNA]</scope>
    <source>
        <strain evidence="7">ASO3-1</strain>
    </source>
</reference>
<dbReference type="AlphaFoldDB" id="D6SSS3"/>
<dbReference type="EC" id="2.1.1.80" evidence="2"/>
<dbReference type="InterPro" id="IPR050903">
    <property type="entry name" value="Bact_Chemotaxis_MeTrfase"/>
</dbReference>
<dbReference type="InterPro" id="IPR022642">
    <property type="entry name" value="CheR_C"/>
</dbReference>
<dbReference type="GO" id="GO:0032259">
    <property type="term" value="P:methylation"/>
    <property type="evidence" value="ECO:0007669"/>
    <property type="project" value="UniProtKB-KW"/>
</dbReference>
<protein>
    <recommendedName>
        <fullName evidence="2">protein-glutamate O-methyltransferase</fullName>
        <ecNumber evidence="2">2.1.1.80</ecNumber>
    </recommendedName>
</protein>
<proteinExistence type="predicted"/>
<evidence type="ECO:0000256" key="4">
    <source>
        <dbReference type="ARBA" id="ARBA00022679"/>
    </source>
</evidence>
<accession>D6SSS3</accession>
<comment type="caution">
    <text evidence="7">The sequence shown here is derived from an EMBL/GenBank/DDBJ whole genome shotgun (WGS) entry which is preliminary data.</text>
</comment>
<dbReference type="PROSITE" id="PS50123">
    <property type="entry name" value="CHER"/>
    <property type="match status" value="1"/>
</dbReference>
<keyword evidence="8" id="KW-1185">Reference proteome</keyword>
<evidence type="ECO:0000313" key="7">
    <source>
        <dbReference type="EMBL" id="EFI33739.1"/>
    </source>
</evidence>
<dbReference type="InterPro" id="IPR036804">
    <property type="entry name" value="CheR_N_sf"/>
</dbReference>
<keyword evidence="3 7" id="KW-0489">Methyltransferase</keyword>
<evidence type="ECO:0000256" key="2">
    <source>
        <dbReference type="ARBA" id="ARBA00012534"/>
    </source>
</evidence>
<dbReference type="SMART" id="SM00138">
    <property type="entry name" value="MeTrc"/>
    <property type="match status" value="1"/>
</dbReference>
<keyword evidence="4 7" id="KW-0808">Transferase</keyword>
<evidence type="ECO:0000256" key="3">
    <source>
        <dbReference type="ARBA" id="ARBA00022603"/>
    </source>
</evidence>
<dbReference type="InterPro" id="IPR022641">
    <property type="entry name" value="CheR_N"/>
</dbReference>
<dbReference type="Pfam" id="PF01739">
    <property type="entry name" value="CheR"/>
    <property type="match status" value="1"/>
</dbReference>
<dbReference type="Proteomes" id="UP000005496">
    <property type="component" value="Unassembled WGS sequence"/>
</dbReference>
<dbReference type="PIRSF" id="PIRSF000410">
    <property type="entry name" value="CheR"/>
    <property type="match status" value="1"/>
</dbReference>
<evidence type="ECO:0000256" key="5">
    <source>
        <dbReference type="ARBA" id="ARBA00022691"/>
    </source>
</evidence>
<dbReference type="PRINTS" id="PR00996">
    <property type="entry name" value="CHERMTFRASE"/>
</dbReference>
<dbReference type="eggNOG" id="COG1352">
    <property type="taxonomic scope" value="Bacteria"/>
</dbReference>
<dbReference type="EMBL" id="ACJN02000003">
    <property type="protein sequence ID" value="EFI33739.1"/>
    <property type="molecule type" value="Genomic_DNA"/>
</dbReference>
<evidence type="ECO:0000256" key="1">
    <source>
        <dbReference type="ARBA" id="ARBA00001541"/>
    </source>
</evidence>
<name>D6SSS3_9BACT</name>
<dbReference type="Gene3D" id="1.10.155.10">
    <property type="entry name" value="Chemotaxis receptor methyltransferase CheR, N-terminal domain"/>
    <property type="match status" value="1"/>
</dbReference>
<feature type="domain" description="CheR-type methyltransferase" evidence="6">
    <location>
        <begin position="11"/>
        <end position="288"/>
    </location>
</feature>
<evidence type="ECO:0000259" key="6">
    <source>
        <dbReference type="PROSITE" id="PS50123"/>
    </source>
</evidence>
<dbReference type="RefSeq" id="WP_008871088.1">
    <property type="nucleotide sequence ID" value="NZ_ACJN02000003.1"/>
</dbReference>